<gene>
    <name evidence="2 3" type="primary">cutC</name>
    <name evidence="3" type="ORF">J2R62_09005</name>
</gene>
<comment type="caution">
    <text evidence="2">Once thought to be involved in copper homeostasis, experiments in E.coli have shown this is not the case.</text>
</comment>
<dbReference type="NCBIfam" id="NF008603">
    <property type="entry name" value="PRK11572.1"/>
    <property type="match status" value="1"/>
</dbReference>
<evidence type="ECO:0000313" key="4">
    <source>
        <dbReference type="Proteomes" id="UP000664658"/>
    </source>
</evidence>
<evidence type="ECO:0000256" key="1">
    <source>
        <dbReference type="ARBA" id="ARBA00007768"/>
    </source>
</evidence>
<dbReference type="EMBL" id="JAFNAA010000008">
    <property type="protein sequence ID" value="MBO1108359.1"/>
    <property type="molecule type" value="Genomic_DNA"/>
</dbReference>
<dbReference type="InterPro" id="IPR005627">
    <property type="entry name" value="CutC-like"/>
</dbReference>
<dbReference type="Proteomes" id="UP000664658">
    <property type="component" value="Unassembled WGS sequence"/>
</dbReference>
<dbReference type="InterPro" id="IPR036822">
    <property type="entry name" value="CutC-like_dom_sf"/>
</dbReference>
<evidence type="ECO:0000313" key="3">
    <source>
        <dbReference type="EMBL" id="MBO1108359.1"/>
    </source>
</evidence>
<dbReference type="SUPFAM" id="SSF110395">
    <property type="entry name" value="CutC-like"/>
    <property type="match status" value="1"/>
</dbReference>
<organism evidence="3 4">
    <name type="scientific">Plesiomonas shigelloides</name>
    <name type="common">Aeromonas shigelloides</name>
    <dbReference type="NCBI Taxonomy" id="703"/>
    <lineage>
        <taxon>Bacteria</taxon>
        <taxon>Pseudomonadati</taxon>
        <taxon>Pseudomonadota</taxon>
        <taxon>Gammaproteobacteria</taxon>
        <taxon>Enterobacterales</taxon>
        <taxon>Enterobacteriaceae</taxon>
        <taxon>Plesiomonas</taxon>
    </lineage>
</organism>
<comment type="caution">
    <text evidence="3">The sequence shown here is derived from an EMBL/GenBank/DDBJ whole genome shotgun (WGS) entry which is preliminary data.</text>
</comment>
<dbReference type="GO" id="GO:0005507">
    <property type="term" value="F:copper ion binding"/>
    <property type="evidence" value="ECO:0007669"/>
    <property type="project" value="TreeGrafter"/>
</dbReference>
<dbReference type="PANTHER" id="PTHR12598">
    <property type="entry name" value="COPPER HOMEOSTASIS PROTEIN CUTC"/>
    <property type="match status" value="1"/>
</dbReference>
<sequence length="252" mass="27236">MRRLLEISCYSVSCAIKAQQGGADRAELCAGRLEGGTTPAYGSLVAARELLSIPVFPILRPRGGDFCYSRQEFAEMKSDLALMRELGFPGVVTGMLTEDGQIDLARMQEIMALAGDMSVTFHRAFDMGADPMLMLQQLTDLGVDRILTSGQRDTAEQGLPLLEKLLAATQGPIILPGSGIRLSNMQLFLDAGATELHSSASHAVPSNMRYRQPGVSMNRDGGMDEYARVEVDAAVVTQMKALMRDTAHDPLA</sequence>
<accession>A0A379CLU4</accession>
<keyword evidence="2" id="KW-0963">Cytoplasm</keyword>
<dbReference type="Pfam" id="PF03932">
    <property type="entry name" value="CutC"/>
    <property type="match status" value="1"/>
</dbReference>
<dbReference type="RefSeq" id="WP_047707633.1">
    <property type="nucleotide sequence ID" value="NZ_CP062196.1"/>
</dbReference>
<dbReference type="Gene3D" id="3.20.20.380">
    <property type="entry name" value="Copper homeostasis (CutC) domain"/>
    <property type="match status" value="1"/>
</dbReference>
<protein>
    <recommendedName>
        <fullName evidence="2">PF03932 family protein CutC</fullName>
    </recommendedName>
</protein>
<name>A0A379CLU4_PLESH</name>
<comment type="similarity">
    <text evidence="1 2">Belongs to the CutC family.</text>
</comment>
<dbReference type="AlphaFoldDB" id="A0A379CLU4"/>
<dbReference type="GO" id="GO:0005737">
    <property type="term" value="C:cytoplasm"/>
    <property type="evidence" value="ECO:0007669"/>
    <property type="project" value="UniProtKB-SubCell"/>
</dbReference>
<evidence type="ECO:0000256" key="2">
    <source>
        <dbReference type="HAMAP-Rule" id="MF_00795"/>
    </source>
</evidence>
<reference evidence="3" key="1">
    <citation type="submission" date="2021-03" db="EMBL/GenBank/DDBJ databases">
        <title>Plesiomonas shigelloides zfcc0051, isolated from zebrafish feces.</title>
        <authorList>
            <person name="Vanderhoek Z."/>
            <person name="Gaulke C."/>
        </authorList>
    </citation>
    <scope>NUCLEOTIDE SEQUENCE</scope>
    <source>
        <strain evidence="3">Zfcc0051</strain>
    </source>
</reference>
<proteinExistence type="inferred from homology"/>
<comment type="subcellular location">
    <subcellularLocation>
        <location evidence="2">Cytoplasm</location>
    </subcellularLocation>
</comment>
<dbReference type="FunFam" id="3.20.20.380:FF:000001">
    <property type="entry name" value="Copper homeostasis protein CutC"/>
    <property type="match status" value="1"/>
</dbReference>
<dbReference type="HAMAP" id="MF_00795">
    <property type="entry name" value="CutC"/>
    <property type="match status" value="1"/>
</dbReference>
<dbReference type="PANTHER" id="PTHR12598:SF0">
    <property type="entry name" value="COPPER HOMEOSTASIS PROTEIN CUTC HOMOLOG"/>
    <property type="match status" value="1"/>
</dbReference>